<name>A0A3S4BB99_9PEZI</name>
<dbReference type="EMBL" id="OUUZ01000018">
    <property type="protein sequence ID" value="SPQ26971.1"/>
    <property type="molecule type" value="Genomic_DNA"/>
</dbReference>
<organism evidence="1 2">
    <name type="scientific">Thermothielavioides terrestris</name>
    <dbReference type="NCBI Taxonomy" id="2587410"/>
    <lineage>
        <taxon>Eukaryota</taxon>
        <taxon>Fungi</taxon>
        <taxon>Dikarya</taxon>
        <taxon>Ascomycota</taxon>
        <taxon>Pezizomycotina</taxon>
        <taxon>Sordariomycetes</taxon>
        <taxon>Sordariomycetidae</taxon>
        <taxon>Sordariales</taxon>
        <taxon>Chaetomiaceae</taxon>
        <taxon>Thermothielavioides</taxon>
    </lineage>
</organism>
<sequence length="17" mass="1721">MFPFPKRATTGAAVVAG</sequence>
<protein>
    <submittedName>
        <fullName evidence="1">2348572a-005e-4ab1-82c7-62ebcb3e5d99</fullName>
    </submittedName>
</protein>
<accession>A0A3S4BB99</accession>
<proteinExistence type="predicted"/>
<evidence type="ECO:0000313" key="1">
    <source>
        <dbReference type="EMBL" id="SPQ26971.1"/>
    </source>
</evidence>
<dbReference type="AlphaFoldDB" id="A0A3S4BB99"/>
<evidence type="ECO:0000313" key="2">
    <source>
        <dbReference type="Proteomes" id="UP000289323"/>
    </source>
</evidence>
<dbReference type="Proteomes" id="UP000289323">
    <property type="component" value="Unassembled WGS sequence"/>
</dbReference>
<gene>
    <name evidence="1" type="ORF">TT172_LOCUS9390</name>
</gene>
<reference evidence="1 2" key="1">
    <citation type="submission" date="2018-04" db="EMBL/GenBank/DDBJ databases">
        <authorList>
            <person name="Huttner S."/>
            <person name="Dainat J."/>
        </authorList>
    </citation>
    <scope>NUCLEOTIDE SEQUENCE [LARGE SCALE GENOMIC DNA]</scope>
</reference>